<evidence type="ECO:0000313" key="3">
    <source>
        <dbReference type="Proteomes" id="UP000199468"/>
    </source>
</evidence>
<reference evidence="2 3" key="1">
    <citation type="submission" date="2016-10" db="EMBL/GenBank/DDBJ databases">
        <authorList>
            <person name="Varghese N."/>
            <person name="Submissions S."/>
        </authorList>
    </citation>
    <scope>NUCLEOTIDE SEQUENCE [LARGE SCALE GENOMIC DNA]</scope>
    <source>
        <strain evidence="2 3">DSM 26672</strain>
    </source>
</reference>
<dbReference type="InterPro" id="IPR013830">
    <property type="entry name" value="SGNH_hydro"/>
</dbReference>
<dbReference type="InterPro" id="IPR036514">
    <property type="entry name" value="SGNH_hydro_sf"/>
</dbReference>
<feature type="domain" description="SGNH hydrolase-type esterase" evidence="1">
    <location>
        <begin position="30"/>
        <end position="205"/>
    </location>
</feature>
<sequence>MEASVPAGPAWSVTWAVVGVDMIEKKQVLAFGDSLTWGRDPEAKARHRHADRWTSVVEAELADVRVIAEGLSGRTTCFDDHAGPADRNGTRALPVLIGSHAPLDLVIIMLGTNDLKPHVCGSALAASFGMARLVEIVRTYPHGRQPPAILLMSPPHFGASRAPDGQPGGGRSIVESQKLAPLYKAVAERADCSFFDAASVSVASKVDGVHLDAVNTRAIGTALAPVVAAMLTR</sequence>
<comment type="caution">
    <text evidence="2">The sequence shown here is derived from an EMBL/GenBank/DDBJ whole genome shotgun (WGS) entry which is preliminary data.</text>
</comment>
<name>A0ABY0P736_9HYPH</name>
<keyword evidence="3" id="KW-1185">Reference proteome</keyword>
<gene>
    <name evidence="2" type="ORF">SAMN05421844_109143</name>
</gene>
<accession>A0ABY0P736</accession>
<dbReference type="Pfam" id="PF13472">
    <property type="entry name" value="Lipase_GDSL_2"/>
    <property type="match status" value="1"/>
</dbReference>
<evidence type="ECO:0000313" key="2">
    <source>
        <dbReference type="EMBL" id="SDH55757.1"/>
    </source>
</evidence>
<dbReference type="Proteomes" id="UP000199468">
    <property type="component" value="Unassembled WGS sequence"/>
</dbReference>
<proteinExistence type="predicted"/>
<evidence type="ECO:0000259" key="1">
    <source>
        <dbReference type="Pfam" id="PF13472"/>
    </source>
</evidence>
<dbReference type="CDD" id="cd01839">
    <property type="entry name" value="SGNH_arylesterase_like"/>
    <property type="match status" value="1"/>
</dbReference>
<organism evidence="2 3">
    <name type="scientific">Bosea robiniae</name>
    <dbReference type="NCBI Taxonomy" id="1036780"/>
    <lineage>
        <taxon>Bacteria</taxon>
        <taxon>Pseudomonadati</taxon>
        <taxon>Pseudomonadota</taxon>
        <taxon>Alphaproteobacteria</taxon>
        <taxon>Hyphomicrobiales</taxon>
        <taxon>Boseaceae</taxon>
        <taxon>Bosea</taxon>
    </lineage>
</organism>
<dbReference type="Gene3D" id="3.40.50.1110">
    <property type="entry name" value="SGNH hydrolase"/>
    <property type="match status" value="1"/>
</dbReference>
<protein>
    <submittedName>
        <fullName evidence="2">Lysophospholipase L1</fullName>
    </submittedName>
</protein>
<dbReference type="SUPFAM" id="SSF52266">
    <property type="entry name" value="SGNH hydrolase"/>
    <property type="match status" value="1"/>
</dbReference>
<dbReference type="EMBL" id="FNBZ01000009">
    <property type="protein sequence ID" value="SDH55757.1"/>
    <property type="molecule type" value="Genomic_DNA"/>
</dbReference>